<gene>
    <name evidence="1" type="ORF">SVIO_066000</name>
</gene>
<reference evidence="1 2" key="1">
    <citation type="journal article" date="2020" name="Int. J. Syst. Evol. Microbiol.">
        <title>Reclassification of Streptomyces castelarensis and Streptomyces sporoclivatus as later heterotypic synonyms of Streptomyces antimycoticus.</title>
        <authorList>
            <person name="Komaki H."/>
            <person name="Tamura T."/>
        </authorList>
    </citation>
    <scope>NUCLEOTIDE SEQUENCE [LARGE SCALE GENOMIC DNA]</scope>
    <source>
        <strain evidence="1 2">NBRC 13459</strain>
    </source>
</reference>
<proteinExistence type="predicted"/>
<evidence type="ECO:0000313" key="2">
    <source>
        <dbReference type="Proteomes" id="UP000301309"/>
    </source>
</evidence>
<protein>
    <submittedName>
        <fullName evidence="1">Uncharacterized protein</fullName>
    </submittedName>
</protein>
<dbReference type="EMBL" id="BJHW01000001">
    <property type="protein sequence ID" value="GDY55977.1"/>
    <property type="molecule type" value="Genomic_DNA"/>
</dbReference>
<dbReference type="AlphaFoldDB" id="A0A4D4LBN3"/>
<evidence type="ECO:0000313" key="1">
    <source>
        <dbReference type="EMBL" id="GDY55977.1"/>
    </source>
</evidence>
<organism evidence="1 2">
    <name type="scientific">Streptomyces violaceusniger</name>
    <dbReference type="NCBI Taxonomy" id="68280"/>
    <lineage>
        <taxon>Bacteria</taxon>
        <taxon>Bacillati</taxon>
        <taxon>Actinomycetota</taxon>
        <taxon>Actinomycetes</taxon>
        <taxon>Kitasatosporales</taxon>
        <taxon>Streptomycetaceae</taxon>
        <taxon>Streptomyces</taxon>
        <taxon>Streptomyces violaceusniger group</taxon>
    </lineage>
</organism>
<keyword evidence="2" id="KW-1185">Reference proteome</keyword>
<dbReference type="Proteomes" id="UP000301309">
    <property type="component" value="Unassembled WGS sequence"/>
</dbReference>
<sequence>MGHGEGHGELREGAAHACRELDELFDGVELGGVFGDRGIEERRAERGTAGCQVDGLVLAVLAGEESEGEGAPDQYPMP</sequence>
<accession>A0A4D4LBN3</accession>
<comment type="caution">
    <text evidence="1">The sequence shown here is derived from an EMBL/GenBank/DDBJ whole genome shotgun (WGS) entry which is preliminary data.</text>
</comment>
<name>A0A4D4LBN3_STRVO</name>